<reference evidence="2" key="1">
    <citation type="journal article" date="2023" name="Mol. Phylogenet. Evol.">
        <title>Genome-scale phylogeny and comparative genomics of the fungal order Sordariales.</title>
        <authorList>
            <person name="Hensen N."/>
            <person name="Bonometti L."/>
            <person name="Westerberg I."/>
            <person name="Brannstrom I.O."/>
            <person name="Guillou S."/>
            <person name="Cros-Aarteil S."/>
            <person name="Calhoun S."/>
            <person name="Haridas S."/>
            <person name="Kuo A."/>
            <person name="Mondo S."/>
            <person name="Pangilinan J."/>
            <person name="Riley R."/>
            <person name="LaButti K."/>
            <person name="Andreopoulos B."/>
            <person name="Lipzen A."/>
            <person name="Chen C."/>
            <person name="Yan M."/>
            <person name="Daum C."/>
            <person name="Ng V."/>
            <person name="Clum A."/>
            <person name="Steindorff A."/>
            <person name="Ohm R.A."/>
            <person name="Martin F."/>
            <person name="Silar P."/>
            <person name="Natvig D.O."/>
            <person name="Lalanne C."/>
            <person name="Gautier V."/>
            <person name="Ament-Velasquez S.L."/>
            <person name="Kruys A."/>
            <person name="Hutchinson M.I."/>
            <person name="Powell A.J."/>
            <person name="Barry K."/>
            <person name="Miller A.N."/>
            <person name="Grigoriev I.V."/>
            <person name="Debuchy R."/>
            <person name="Gladieux P."/>
            <person name="Hiltunen Thoren M."/>
            <person name="Johannesson H."/>
        </authorList>
    </citation>
    <scope>NUCLEOTIDE SEQUENCE</scope>
    <source>
        <strain evidence="2">CBS 532.94</strain>
    </source>
</reference>
<feature type="compositionally biased region" description="Pro residues" evidence="1">
    <location>
        <begin position="97"/>
        <end position="115"/>
    </location>
</feature>
<dbReference type="Proteomes" id="UP001303760">
    <property type="component" value="Unassembled WGS sequence"/>
</dbReference>
<dbReference type="EMBL" id="MU860006">
    <property type="protein sequence ID" value="KAK4242578.1"/>
    <property type="molecule type" value="Genomic_DNA"/>
</dbReference>
<evidence type="ECO:0000256" key="1">
    <source>
        <dbReference type="SAM" id="MobiDB-lite"/>
    </source>
</evidence>
<dbReference type="InterPro" id="IPR045030">
    <property type="entry name" value="LYSM1-4"/>
</dbReference>
<evidence type="ECO:0008006" key="4">
    <source>
        <dbReference type="Google" id="ProtNLM"/>
    </source>
</evidence>
<dbReference type="PANTHER" id="PTHR20932:SF31">
    <property type="entry name" value="RING-TYPE DOMAIN-CONTAINING PROTEIN"/>
    <property type="match status" value="1"/>
</dbReference>
<dbReference type="PANTHER" id="PTHR20932">
    <property type="entry name" value="LYSM AND PUTATIVE PEPTIDOGLYCAN-BINDING DOMAIN-CONTAINING PROTEIN"/>
    <property type="match status" value="1"/>
</dbReference>
<feature type="compositionally biased region" description="Gly residues" evidence="1">
    <location>
        <begin position="193"/>
        <end position="209"/>
    </location>
</feature>
<feature type="region of interest" description="Disordered" evidence="1">
    <location>
        <begin position="193"/>
        <end position="223"/>
    </location>
</feature>
<accession>A0AAN7CIA3</accession>
<protein>
    <recommendedName>
        <fullName evidence="4">LysM domain-containing protein</fullName>
    </recommendedName>
</protein>
<organism evidence="2 3">
    <name type="scientific">Achaetomium macrosporum</name>
    <dbReference type="NCBI Taxonomy" id="79813"/>
    <lineage>
        <taxon>Eukaryota</taxon>
        <taxon>Fungi</taxon>
        <taxon>Dikarya</taxon>
        <taxon>Ascomycota</taxon>
        <taxon>Pezizomycotina</taxon>
        <taxon>Sordariomycetes</taxon>
        <taxon>Sordariomycetidae</taxon>
        <taxon>Sordariales</taxon>
        <taxon>Chaetomiaceae</taxon>
        <taxon>Achaetomium</taxon>
    </lineage>
</organism>
<feature type="compositionally biased region" description="Polar residues" evidence="1">
    <location>
        <begin position="66"/>
        <end position="75"/>
    </location>
</feature>
<proteinExistence type="predicted"/>
<comment type="caution">
    <text evidence="2">The sequence shown here is derived from an EMBL/GenBank/DDBJ whole genome shotgun (WGS) entry which is preliminary data.</text>
</comment>
<reference evidence="2" key="2">
    <citation type="submission" date="2023-05" db="EMBL/GenBank/DDBJ databases">
        <authorList>
            <consortium name="Lawrence Berkeley National Laboratory"/>
            <person name="Steindorff A."/>
            <person name="Hensen N."/>
            <person name="Bonometti L."/>
            <person name="Westerberg I."/>
            <person name="Brannstrom I.O."/>
            <person name="Guillou S."/>
            <person name="Cros-Aarteil S."/>
            <person name="Calhoun S."/>
            <person name="Haridas S."/>
            <person name="Kuo A."/>
            <person name="Mondo S."/>
            <person name="Pangilinan J."/>
            <person name="Riley R."/>
            <person name="Labutti K."/>
            <person name="Andreopoulos B."/>
            <person name="Lipzen A."/>
            <person name="Chen C."/>
            <person name="Yanf M."/>
            <person name="Daum C."/>
            <person name="Ng V."/>
            <person name="Clum A."/>
            <person name="Ohm R."/>
            <person name="Martin F."/>
            <person name="Silar P."/>
            <person name="Natvig D."/>
            <person name="Lalanne C."/>
            <person name="Gautier V."/>
            <person name="Ament-Velasquez S.L."/>
            <person name="Kruys A."/>
            <person name="Hutchinson M.I."/>
            <person name="Powell A.J."/>
            <person name="Barry K."/>
            <person name="Miller A.N."/>
            <person name="Grigoriev I.V."/>
            <person name="Debuchy R."/>
            <person name="Gladieux P."/>
            <person name="Thoren M.H."/>
            <person name="Johannesson H."/>
        </authorList>
    </citation>
    <scope>NUCLEOTIDE SEQUENCE</scope>
    <source>
        <strain evidence="2">CBS 532.94</strain>
    </source>
</reference>
<gene>
    <name evidence="2" type="ORF">C8A03DRAFT_11226</name>
</gene>
<dbReference type="AlphaFoldDB" id="A0AAN7CIA3"/>
<keyword evidence="3" id="KW-1185">Reference proteome</keyword>
<evidence type="ECO:0000313" key="3">
    <source>
        <dbReference type="Proteomes" id="UP001303760"/>
    </source>
</evidence>
<feature type="region of interest" description="Disordered" evidence="1">
    <location>
        <begin position="66"/>
        <end position="147"/>
    </location>
</feature>
<sequence length="311" mass="34374">MSQKACCTCATLLANAPHFSSTSEKPLPKERQLDCCGRVICGDCIYVNPRFLDYCPYCQTSGRSPLLSTNRTSQRPSERESGPDSNPPPYSAIAPAISPPPYTPSFPRPRSSPPQPDEKKGPVPNPDSQPAYTIHHLRHPPHPEPDTIVSLSLRYGIPASVLRQHNKLPPDADYLLAARHTLLIPTAHITRRAGGGGGYQSSNGDGGGLSLSPHPVEDEGERERKTAIRRWMVACKEADYDTAVVYLEESRYDFAEAIRRYWDDVAWERAHPLESHTMGKWKGRGRKKGLSLGSGLGKREGAGWGLGWSRW</sequence>
<evidence type="ECO:0000313" key="2">
    <source>
        <dbReference type="EMBL" id="KAK4242578.1"/>
    </source>
</evidence>
<name>A0AAN7CIA3_9PEZI</name>